<organism evidence="2 3">
    <name type="scientific">Armillaria novae-zelandiae</name>
    <dbReference type="NCBI Taxonomy" id="153914"/>
    <lineage>
        <taxon>Eukaryota</taxon>
        <taxon>Fungi</taxon>
        <taxon>Dikarya</taxon>
        <taxon>Basidiomycota</taxon>
        <taxon>Agaricomycotina</taxon>
        <taxon>Agaricomycetes</taxon>
        <taxon>Agaricomycetidae</taxon>
        <taxon>Agaricales</taxon>
        <taxon>Marasmiineae</taxon>
        <taxon>Physalacriaceae</taxon>
        <taxon>Armillaria</taxon>
    </lineage>
</organism>
<proteinExistence type="predicted"/>
<dbReference type="EMBL" id="JAUEPR010000027">
    <property type="protein sequence ID" value="KAK0474431.1"/>
    <property type="molecule type" value="Genomic_DNA"/>
</dbReference>
<dbReference type="AlphaFoldDB" id="A0AA39T9P9"/>
<sequence length="192" mass="22112">MTMVLFYNSVLGPWYRQRKPLTGVSSIPDILGDLYARRVAHPAFIDIVRLSSHYFSFHRWFFEKVVNDGMENPSGREKDTVSLLTSLRTVHVAEGVQPPRMYPCCHYRRVQAQVPQSVKLVQIGVVPPTRRHYPVPFWPSLASPIWGYAPSLRYLTLPDVGVIVFLVAYWICIMHRVRVLGVNFEVAFRLSP</sequence>
<name>A0AA39T9P9_9AGAR</name>
<dbReference type="Proteomes" id="UP001175227">
    <property type="component" value="Unassembled WGS sequence"/>
</dbReference>
<feature type="transmembrane region" description="Helical" evidence="1">
    <location>
        <begin position="152"/>
        <end position="172"/>
    </location>
</feature>
<reference evidence="2" key="1">
    <citation type="submission" date="2023-06" db="EMBL/GenBank/DDBJ databases">
        <authorList>
            <consortium name="Lawrence Berkeley National Laboratory"/>
            <person name="Ahrendt S."/>
            <person name="Sahu N."/>
            <person name="Indic B."/>
            <person name="Wong-Bajracharya J."/>
            <person name="Merenyi Z."/>
            <person name="Ke H.-M."/>
            <person name="Monk M."/>
            <person name="Kocsube S."/>
            <person name="Drula E."/>
            <person name="Lipzen A."/>
            <person name="Balint B."/>
            <person name="Henrissat B."/>
            <person name="Andreopoulos B."/>
            <person name="Martin F.M."/>
            <person name="Harder C.B."/>
            <person name="Rigling D."/>
            <person name="Ford K.L."/>
            <person name="Foster G.D."/>
            <person name="Pangilinan J."/>
            <person name="Papanicolaou A."/>
            <person name="Barry K."/>
            <person name="LaButti K."/>
            <person name="Viragh M."/>
            <person name="Koriabine M."/>
            <person name="Yan M."/>
            <person name="Riley R."/>
            <person name="Champramary S."/>
            <person name="Plett K.L."/>
            <person name="Tsai I.J."/>
            <person name="Slot J."/>
            <person name="Sipos G."/>
            <person name="Plett J."/>
            <person name="Nagy L.G."/>
            <person name="Grigoriev I.V."/>
        </authorList>
    </citation>
    <scope>NUCLEOTIDE SEQUENCE</scope>
    <source>
        <strain evidence="2">ICMP 16352</strain>
    </source>
</reference>
<evidence type="ECO:0000313" key="2">
    <source>
        <dbReference type="EMBL" id="KAK0474431.1"/>
    </source>
</evidence>
<gene>
    <name evidence="2" type="ORF">IW261DRAFT_555734</name>
</gene>
<keyword evidence="1" id="KW-0472">Membrane</keyword>
<keyword evidence="1" id="KW-0812">Transmembrane</keyword>
<keyword evidence="3" id="KW-1185">Reference proteome</keyword>
<protein>
    <submittedName>
        <fullName evidence="2">Uncharacterized protein</fullName>
    </submittedName>
</protein>
<keyword evidence="1" id="KW-1133">Transmembrane helix</keyword>
<comment type="caution">
    <text evidence="2">The sequence shown here is derived from an EMBL/GenBank/DDBJ whole genome shotgun (WGS) entry which is preliminary data.</text>
</comment>
<accession>A0AA39T9P9</accession>
<evidence type="ECO:0000313" key="3">
    <source>
        <dbReference type="Proteomes" id="UP001175227"/>
    </source>
</evidence>
<evidence type="ECO:0000256" key="1">
    <source>
        <dbReference type="SAM" id="Phobius"/>
    </source>
</evidence>